<reference evidence="4" key="1">
    <citation type="journal article" date="2023" name="Nat. Commun.">
        <title>Diploid and tetraploid genomes of Acorus and the evolution of monocots.</title>
        <authorList>
            <person name="Ma L."/>
            <person name="Liu K.W."/>
            <person name="Li Z."/>
            <person name="Hsiao Y.Y."/>
            <person name="Qi Y."/>
            <person name="Fu T."/>
            <person name="Tang G.D."/>
            <person name="Zhang D."/>
            <person name="Sun W.H."/>
            <person name="Liu D.K."/>
            <person name="Li Y."/>
            <person name="Chen G.Z."/>
            <person name="Liu X.D."/>
            <person name="Liao X.Y."/>
            <person name="Jiang Y.T."/>
            <person name="Yu X."/>
            <person name="Hao Y."/>
            <person name="Huang J."/>
            <person name="Zhao X.W."/>
            <person name="Ke S."/>
            <person name="Chen Y.Y."/>
            <person name="Wu W.L."/>
            <person name="Hsu J.L."/>
            <person name="Lin Y.F."/>
            <person name="Huang M.D."/>
            <person name="Li C.Y."/>
            <person name="Huang L."/>
            <person name="Wang Z.W."/>
            <person name="Zhao X."/>
            <person name="Zhong W.Y."/>
            <person name="Peng D.H."/>
            <person name="Ahmad S."/>
            <person name="Lan S."/>
            <person name="Zhang J.S."/>
            <person name="Tsai W.C."/>
            <person name="Van de Peer Y."/>
            <person name="Liu Z.J."/>
        </authorList>
    </citation>
    <scope>NUCLEOTIDE SEQUENCE</scope>
    <source>
        <strain evidence="4">SCP</strain>
    </source>
</reference>
<comment type="caution">
    <text evidence="4">The sequence shown here is derived from an EMBL/GenBank/DDBJ whole genome shotgun (WGS) entry which is preliminary data.</text>
</comment>
<dbReference type="InterPro" id="IPR002963">
    <property type="entry name" value="Expansin"/>
</dbReference>
<sequence>MIANVGGSGDVKAAWIKTARGGVWKAMRRNWGVNWQSDSDLLRNQALSFRIALMDGQSLEFANVKSSGQTYASRDQF</sequence>
<protein>
    <recommendedName>
        <fullName evidence="3">Expansin-like CBD domain-containing protein</fullName>
    </recommendedName>
</protein>
<dbReference type="PANTHER" id="PTHR31867">
    <property type="entry name" value="EXPANSIN-A15"/>
    <property type="match status" value="1"/>
</dbReference>
<proteinExistence type="predicted"/>
<evidence type="ECO:0000313" key="4">
    <source>
        <dbReference type="EMBL" id="KAK1266499.1"/>
    </source>
</evidence>
<keyword evidence="5" id="KW-1185">Reference proteome</keyword>
<dbReference type="Pfam" id="PF01357">
    <property type="entry name" value="Expansin_C"/>
    <property type="match status" value="1"/>
</dbReference>
<name>A0AAV9AQM9_ACOGR</name>
<dbReference type="PROSITE" id="PS50843">
    <property type="entry name" value="EXPANSIN_CBD"/>
    <property type="match status" value="1"/>
</dbReference>
<accession>A0AAV9AQM9</accession>
<reference evidence="4" key="2">
    <citation type="submission" date="2023-06" db="EMBL/GenBank/DDBJ databases">
        <authorList>
            <person name="Ma L."/>
            <person name="Liu K.-W."/>
            <person name="Li Z."/>
            <person name="Hsiao Y.-Y."/>
            <person name="Qi Y."/>
            <person name="Fu T."/>
            <person name="Tang G."/>
            <person name="Zhang D."/>
            <person name="Sun W.-H."/>
            <person name="Liu D.-K."/>
            <person name="Li Y."/>
            <person name="Chen G.-Z."/>
            <person name="Liu X.-D."/>
            <person name="Liao X.-Y."/>
            <person name="Jiang Y.-T."/>
            <person name="Yu X."/>
            <person name="Hao Y."/>
            <person name="Huang J."/>
            <person name="Zhao X.-W."/>
            <person name="Ke S."/>
            <person name="Chen Y.-Y."/>
            <person name="Wu W.-L."/>
            <person name="Hsu J.-L."/>
            <person name="Lin Y.-F."/>
            <person name="Huang M.-D."/>
            <person name="Li C.-Y."/>
            <person name="Huang L."/>
            <person name="Wang Z.-W."/>
            <person name="Zhao X."/>
            <person name="Zhong W.-Y."/>
            <person name="Peng D.-H."/>
            <person name="Ahmad S."/>
            <person name="Lan S."/>
            <person name="Zhang J.-S."/>
            <person name="Tsai W.-C."/>
            <person name="Van De Peer Y."/>
            <person name="Liu Z.-J."/>
        </authorList>
    </citation>
    <scope>NUCLEOTIDE SEQUENCE</scope>
    <source>
        <strain evidence="4">SCP</strain>
        <tissue evidence="4">Leaves</tissue>
    </source>
</reference>
<dbReference type="Proteomes" id="UP001179952">
    <property type="component" value="Unassembled WGS sequence"/>
</dbReference>
<dbReference type="EMBL" id="JAUJYN010000007">
    <property type="protein sequence ID" value="KAK1266499.1"/>
    <property type="molecule type" value="Genomic_DNA"/>
</dbReference>
<dbReference type="GO" id="GO:0009664">
    <property type="term" value="P:plant-type cell wall organization"/>
    <property type="evidence" value="ECO:0007669"/>
    <property type="project" value="InterPro"/>
</dbReference>
<dbReference type="InterPro" id="IPR036749">
    <property type="entry name" value="Expansin_CBD_sf"/>
</dbReference>
<dbReference type="GO" id="GO:0005576">
    <property type="term" value="C:extracellular region"/>
    <property type="evidence" value="ECO:0007669"/>
    <property type="project" value="UniProtKB-SubCell"/>
</dbReference>
<keyword evidence="2" id="KW-0964">Secreted</keyword>
<evidence type="ECO:0000259" key="3">
    <source>
        <dbReference type="PROSITE" id="PS50843"/>
    </source>
</evidence>
<dbReference type="Gene3D" id="2.60.40.760">
    <property type="entry name" value="Expansin, cellulose-binding-like domain"/>
    <property type="match status" value="1"/>
</dbReference>
<comment type="subcellular location">
    <subcellularLocation>
        <location evidence="1">Secreted</location>
    </subcellularLocation>
</comment>
<dbReference type="SUPFAM" id="SSF49590">
    <property type="entry name" value="PHL pollen allergen"/>
    <property type="match status" value="1"/>
</dbReference>
<dbReference type="AlphaFoldDB" id="A0AAV9AQM9"/>
<feature type="domain" description="Expansin-like CBD" evidence="3">
    <location>
        <begin position="1"/>
        <end position="77"/>
    </location>
</feature>
<organism evidence="4 5">
    <name type="scientific">Acorus gramineus</name>
    <name type="common">Dwarf sweet flag</name>
    <dbReference type="NCBI Taxonomy" id="55184"/>
    <lineage>
        <taxon>Eukaryota</taxon>
        <taxon>Viridiplantae</taxon>
        <taxon>Streptophyta</taxon>
        <taxon>Embryophyta</taxon>
        <taxon>Tracheophyta</taxon>
        <taxon>Spermatophyta</taxon>
        <taxon>Magnoliopsida</taxon>
        <taxon>Liliopsida</taxon>
        <taxon>Acoraceae</taxon>
        <taxon>Acorus</taxon>
    </lineage>
</organism>
<evidence type="ECO:0000256" key="2">
    <source>
        <dbReference type="ARBA" id="ARBA00022525"/>
    </source>
</evidence>
<evidence type="ECO:0000256" key="1">
    <source>
        <dbReference type="ARBA" id="ARBA00004613"/>
    </source>
</evidence>
<evidence type="ECO:0000313" key="5">
    <source>
        <dbReference type="Proteomes" id="UP001179952"/>
    </source>
</evidence>
<gene>
    <name evidence="4" type="ORF">QJS04_geneDACA000493</name>
</gene>
<dbReference type="InterPro" id="IPR007117">
    <property type="entry name" value="Expansin_CBD"/>
</dbReference>